<comment type="caution">
    <text evidence="1">The sequence shown here is derived from an EMBL/GenBank/DDBJ whole genome shotgun (WGS) entry which is preliminary data.</text>
</comment>
<organism evidence="1 2">
    <name type="scientific">Suillus fuscotomentosus</name>
    <dbReference type="NCBI Taxonomy" id="1912939"/>
    <lineage>
        <taxon>Eukaryota</taxon>
        <taxon>Fungi</taxon>
        <taxon>Dikarya</taxon>
        <taxon>Basidiomycota</taxon>
        <taxon>Agaricomycotina</taxon>
        <taxon>Agaricomycetes</taxon>
        <taxon>Agaricomycetidae</taxon>
        <taxon>Boletales</taxon>
        <taxon>Suillineae</taxon>
        <taxon>Suillaceae</taxon>
        <taxon>Suillus</taxon>
    </lineage>
</organism>
<dbReference type="RefSeq" id="XP_041223073.1">
    <property type="nucleotide sequence ID" value="XM_041364461.1"/>
</dbReference>
<proteinExistence type="predicted"/>
<accession>A0AAD4E1A2</accession>
<dbReference type="AlphaFoldDB" id="A0AAD4E1A2"/>
<gene>
    <name evidence="1" type="ORF">F5891DRAFT_1129929</name>
</gene>
<sequence>MVQVLEPLVKAAIYSPFWATLPHNDIFSCITPNILHQLHKGVLKDHIVSWCSDIIGKEELDAREHNQWTGADYQELQHVFLHVIAGVVDHKVLTAYRMHMDDTLSHMHAALTSFHANKNIFIELGVQEHFNIPKIHLMIHYIDAIHFLSSVNGFNTELSEWLHIDFAKQTYFIQMTTWL</sequence>
<keyword evidence="2" id="KW-1185">Reference proteome</keyword>
<evidence type="ECO:0000313" key="1">
    <source>
        <dbReference type="EMBL" id="KAG1897497.1"/>
    </source>
</evidence>
<dbReference type="InterPro" id="IPR041078">
    <property type="entry name" value="Plavaka"/>
</dbReference>
<dbReference type="Pfam" id="PF18759">
    <property type="entry name" value="Plavaka"/>
    <property type="match status" value="1"/>
</dbReference>
<reference evidence="1" key="1">
    <citation type="journal article" date="2020" name="New Phytol.">
        <title>Comparative genomics reveals dynamic genome evolution in host specialist ectomycorrhizal fungi.</title>
        <authorList>
            <person name="Lofgren L.A."/>
            <person name="Nguyen N.H."/>
            <person name="Vilgalys R."/>
            <person name="Ruytinx J."/>
            <person name="Liao H.L."/>
            <person name="Branco S."/>
            <person name="Kuo A."/>
            <person name="LaButti K."/>
            <person name="Lipzen A."/>
            <person name="Andreopoulos W."/>
            <person name="Pangilinan J."/>
            <person name="Riley R."/>
            <person name="Hundley H."/>
            <person name="Na H."/>
            <person name="Barry K."/>
            <person name="Grigoriev I.V."/>
            <person name="Stajich J.E."/>
            <person name="Kennedy P.G."/>
        </authorList>
    </citation>
    <scope>NUCLEOTIDE SEQUENCE</scope>
    <source>
        <strain evidence="1">FC203</strain>
    </source>
</reference>
<protein>
    <submittedName>
        <fullName evidence="1">Uncharacterized protein</fullName>
    </submittedName>
</protein>
<dbReference type="EMBL" id="JABBWK010000046">
    <property type="protein sequence ID" value="KAG1897497.1"/>
    <property type="molecule type" value="Genomic_DNA"/>
</dbReference>
<dbReference type="GeneID" id="64658759"/>
<dbReference type="Proteomes" id="UP001195769">
    <property type="component" value="Unassembled WGS sequence"/>
</dbReference>
<name>A0AAD4E1A2_9AGAM</name>
<evidence type="ECO:0000313" key="2">
    <source>
        <dbReference type="Proteomes" id="UP001195769"/>
    </source>
</evidence>